<dbReference type="PANTHER" id="PTHR15992:SF5">
    <property type="entry name" value="HOLLIDAY JUNCTION RECOGNITION PROTEIN"/>
    <property type="match status" value="1"/>
</dbReference>
<comment type="caution">
    <text evidence="2">The sequence shown here is derived from an EMBL/GenBank/DDBJ whole genome shotgun (WGS) entry which is preliminary data.</text>
</comment>
<feature type="region of interest" description="Disordered" evidence="1">
    <location>
        <begin position="449"/>
        <end position="499"/>
    </location>
</feature>
<evidence type="ECO:0000256" key="1">
    <source>
        <dbReference type="SAM" id="MobiDB-lite"/>
    </source>
</evidence>
<feature type="compositionally biased region" description="Acidic residues" evidence="1">
    <location>
        <begin position="103"/>
        <end position="119"/>
    </location>
</feature>
<dbReference type="AlphaFoldDB" id="A0AA35PWJ0"/>
<feature type="compositionally biased region" description="Basic and acidic residues" evidence="1">
    <location>
        <begin position="394"/>
        <end position="419"/>
    </location>
</feature>
<dbReference type="GO" id="GO:0042393">
    <property type="term" value="F:histone binding"/>
    <property type="evidence" value="ECO:0007669"/>
    <property type="project" value="InterPro"/>
</dbReference>
<dbReference type="Gene3D" id="1.10.20.10">
    <property type="entry name" value="Histone, subunit A"/>
    <property type="match status" value="1"/>
</dbReference>
<proteinExistence type="predicted"/>
<gene>
    <name evidence="2" type="ORF">CCHLO57077_00003973</name>
</gene>
<evidence type="ECO:0000313" key="2">
    <source>
        <dbReference type="EMBL" id="CAI6081187.1"/>
    </source>
</evidence>
<dbReference type="GO" id="GO:0005634">
    <property type="term" value="C:nucleus"/>
    <property type="evidence" value="ECO:0007669"/>
    <property type="project" value="InterPro"/>
</dbReference>
<accession>A0AA35PWJ0</accession>
<organism evidence="2 3">
    <name type="scientific">Clonostachys chloroleuca</name>
    <dbReference type="NCBI Taxonomy" id="1926264"/>
    <lineage>
        <taxon>Eukaryota</taxon>
        <taxon>Fungi</taxon>
        <taxon>Dikarya</taxon>
        <taxon>Ascomycota</taxon>
        <taxon>Pezizomycotina</taxon>
        <taxon>Sordariomycetes</taxon>
        <taxon>Hypocreomycetidae</taxon>
        <taxon>Hypocreales</taxon>
        <taxon>Bionectriaceae</taxon>
        <taxon>Clonostachys</taxon>
    </lineage>
</organism>
<protein>
    <recommendedName>
        <fullName evidence="4">Myb-like DNA-binding domain protein</fullName>
    </recommendedName>
</protein>
<dbReference type="InterPro" id="IPR009072">
    <property type="entry name" value="Histone-fold"/>
</dbReference>
<feature type="compositionally biased region" description="Basic and acidic residues" evidence="1">
    <location>
        <begin position="271"/>
        <end position="280"/>
    </location>
</feature>
<feature type="compositionally biased region" description="Basic and acidic residues" evidence="1">
    <location>
        <begin position="478"/>
        <end position="497"/>
    </location>
</feature>
<dbReference type="GO" id="GO:0046982">
    <property type="term" value="F:protein heterodimerization activity"/>
    <property type="evidence" value="ECO:0007669"/>
    <property type="project" value="InterPro"/>
</dbReference>
<feature type="compositionally biased region" description="Polar residues" evidence="1">
    <location>
        <begin position="328"/>
        <end position="352"/>
    </location>
</feature>
<dbReference type="PANTHER" id="PTHR15992">
    <property type="entry name" value="HOLLIDAY JUNCTION RECOGNITION PROTEIN"/>
    <property type="match status" value="1"/>
</dbReference>
<feature type="region of interest" description="Disordered" evidence="1">
    <location>
        <begin position="95"/>
        <end position="164"/>
    </location>
</feature>
<feature type="region of interest" description="Disordered" evidence="1">
    <location>
        <begin position="227"/>
        <end position="427"/>
    </location>
</feature>
<reference evidence="2" key="1">
    <citation type="submission" date="2023-01" db="EMBL/GenBank/DDBJ databases">
        <authorList>
            <person name="Piombo E."/>
        </authorList>
    </citation>
    <scope>NUCLEOTIDE SEQUENCE</scope>
</reference>
<feature type="region of interest" description="Disordered" evidence="1">
    <location>
        <begin position="190"/>
        <end position="209"/>
    </location>
</feature>
<evidence type="ECO:0008006" key="4">
    <source>
        <dbReference type="Google" id="ProtNLM"/>
    </source>
</evidence>
<dbReference type="EMBL" id="CABFNP030000705">
    <property type="protein sequence ID" value="CAI6081187.1"/>
    <property type="molecule type" value="Genomic_DNA"/>
</dbReference>
<keyword evidence="3" id="KW-1185">Reference proteome</keyword>
<name>A0AA35PWJ0_9HYPO</name>
<dbReference type="InterPro" id="IPR018465">
    <property type="entry name" value="Scm3/HJURP"/>
</dbReference>
<feature type="region of interest" description="Disordered" evidence="1">
    <location>
        <begin position="512"/>
        <end position="568"/>
    </location>
</feature>
<dbReference type="Pfam" id="PF10384">
    <property type="entry name" value="Scm3"/>
    <property type="match status" value="1"/>
</dbReference>
<sequence length="568" mass="61598">MEPPTNRSRLAQLIAEGAQDEDGDELNFQPHEVSEMRDPDVQLAKKREAVGNRFQAAMSSIFDKYGRDFEDIGDEIDFETGEIVVDNGHLANMRYDGDIGSLDGEEEEEDEGILLEDWEGESHASNGSVRDDEEPALPSGPPPAPKDAPSASTDLQELAPTGGYPWNFGLPPSFWGPSPNTVPFWPFPYGQQPPHFPRQPGAAFPSPGQHPAMLPFTNLYPPFMSAPFGSLPTSISGPGAGAASLPLSQPKKRVQKSLFTSRFSSKGKKKDHTEEAKDEPANSDSQNAQPAQESKYMTDDEDELLSEQYTIAPQTKEGAETRVVEEPATTSIASPPAGSNSTRDETTGTQDRVSVEIPEISEQLRKQYRHISMEKHSSVLPTPPTSVVDTSDSDGDRNTHKLRCESPPHDSDSATRPGEDVVLDDESQTLEATKTLEGLVDHEMSGSEAVLNHDMPGPDLVCAETGGKDASQGGNSINEHRRSNGIDVDHTRIKSEDGTTDLSLLQTTTACVHTPSAPLSPPRSTGNRDFSADNELPLPLKSESPPKQPIASQDAKLPRNPEMIQTPN</sequence>
<dbReference type="Proteomes" id="UP001160390">
    <property type="component" value="Unassembled WGS sequence"/>
</dbReference>
<evidence type="ECO:0000313" key="3">
    <source>
        <dbReference type="Proteomes" id="UP001160390"/>
    </source>
</evidence>
<feature type="compositionally biased region" description="Low complexity" evidence="1">
    <location>
        <begin position="535"/>
        <end position="545"/>
    </location>
</feature>
<feature type="compositionally biased region" description="Polar residues" evidence="1">
    <location>
        <begin position="282"/>
        <end position="292"/>
    </location>
</feature>